<dbReference type="STRING" id="633147.Olsu_0510"/>
<protein>
    <submittedName>
        <fullName evidence="4">Orn/DAP/Arg decarboxylase 2</fullName>
    </submittedName>
</protein>
<dbReference type="InterPro" id="IPR029066">
    <property type="entry name" value="PLP-binding_barrel"/>
</dbReference>
<keyword evidence="5" id="KW-1185">Reference proteome</keyword>
<dbReference type="KEGG" id="ols:Olsu_0510"/>
<dbReference type="RefSeq" id="WP_013251377.1">
    <property type="nucleotide sequence ID" value="NC_014363.1"/>
</dbReference>
<name>E1QZ11_OLSUV</name>
<reference evidence="4 5" key="1">
    <citation type="journal article" date="2010" name="Stand. Genomic Sci.">
        <title>Complete genome sequence of Olsenella uli type strain (VPI D76D-27C).</title>
        <authorList>
            <person name="Goker M."/>
            <person name="Held B."/>
            <person name="Lucas S."/>
            <person name="Nolan M."/>
            <person name="Yasawong M."/>
            <person name="Glavina Del Rio T."/>
            <person name="Tice H."/>
            <person name="Cheng J.F."/>
            <person name="Bruce D."/>
            <person name="Detter J.C."/>
            <person name="Tapia R."/>
            <person name="Han C."/>
            <person name="Goodwin L."/>
            <person name="Pitluck S."/>
            <person name="Liolios K."/>
            <person name="Ivanova N."/>
            <person name="Mavromatis K."/>
            <person name="Mikhailova N."/>
            <person name="Pati A."/>
            <person name="Chen A."/>
            <person name="Palaniappan K."/>
            <person name="Land M."/>
            <person name="Hauser L."/>
            <person name="Chang Y.J."/>
            <person name="Jeffries C.D."/>
            <person name="Rohde M."/>
            <person name="Sikorski J."/>
            <person name="Pukall R."/>
            <person name="Woyke T."/>
            <person name="Bristow J."/>
            <person name="Eisen J.A."/>
            <person name="Markowitz V."/>
            <person name="Hugenholtz P."/>
            <person name="Kyrpides N.C."/>
            <person name="Klenk H.P."/>
            <person name="Lapidus A."/>
        </authorList>
    </citation>
    <scope>NUCLEOTIDE SEQUENCE [LARGE SCALE GENOMIC DNA]</scope>
    <source>
        <strain evidence="5">ATCC 49627 / DSM 7084 / CIP 109912 / JCM 12494 / NCIMB 702895 / VPI D76D-27C</strain>
    </source>
</reference>
<dbReference type="GeneID" id="78511948"/>
<feature type="domain" description="Orn/DAP/Arg decarboxylase 2 N-terminal" evidence="3">
    <location>
        <begin position="30"/>
        <end position="257"/>
    </location>
</feature>
<evidence type="ECO:0000259" key="3">
    <source>
        <dbReference type="Pfam" id="PF02784"/>
    </source>
</evidence>
<dbReference type="EMBL" id="CP002106">
    <property type="protein sequence ID" value="ADK67625.1"/>
    <property type="molecule type" value="Genomic_DNA"/>
</dbReference>
<sequence length="401" mass="44020">MASGLATAELLDIAREFGTPTYLFDLVALSARLAAVREILGPSVRLCYSIKANPFLSRAAAECGYELEVCSPGELDVCRGLGIEAPAIVYSGVCKGEADVRAALDYGVGVLTAESPRQFELVEQEARRRGLRVPVLLRLNGGSQFGMSRGDLERIVRDREGYGAAELVGIHYFVGTQRRKLQHQRRELQMLCDLADELERRCGWRPVRLEYGPGLAVPYFEGEDFSDTLAPARELAGDLQAVAGRFDLTVEMGRFLASSCGSYLTSVVDLKDGQDDETCYAFVDGGINHVNYLGQMMGLKLPVIRNASVEGGSGGPLSRERRPWTLCGSLCTTNDVLVRQLDRPLAPDDVLVFENIGAYSVTESMYLFLSRAMPRVILRRGRGDYVLARDVVQTSMLNMPS</sequence>
<proteinExistence type="predicted"/>
<gene>
    <name evidence="4" type="ordered locus">Olsu_0510</name>
</gene>
<comment type="cofactor">
    <cofactor evidence="1">
        <name>pyridoxal 5'-phosphate</name>
        <dbReference type="ChEBI" id="CHEBI:597326"/>
    </cofactor>
</comment>
<dbReference type="SUPFAM" id="SSF51419">
    <property type="entry name" value="PLP-binding barrel"/>
    <property type="match status" value="1"/>
</dbReference>
<dbReference type="PANTHER" id="PTHR43727">
    <property type="entry name" value="DIAMINOPIMELATE DECARBOXYLASE"/>
    <property type="match status" value="1"/>
</dbReference>
<dbReference type="Gene3D" id="3.20.20.10">
    <property type="entry name" value="Alanine racemase"/>
    <property type="match status" value="1"/>
</dbReference>
<dbReference type="PATRIC" id="fig|633147.7.peg.1044"/>
<dbReference type="InterPro" id="IPR009006">
    <property type="entry name" value="Ala_racemase/Decarboxylase_C"/>
</dbReference>
<dbReference type="HOGENOM" id="CLU_026444_0_3_11"/>
<dbReference type="eggNOG" id="COG0019">
    <property type="taxonomic scope" value="Bacteria"/>
</dbReference>
<keyword evidence="2" id="KW-0663">Pyridoxal phosphate</keyword>
<dbReference type="AlphaFoldDB" id="E1QZ11"/>
<dbReference type="PANTHER" id="PTHR43727:SF2">
    <property type="entry name" value="GROUP IV DECARBOXYLASE"/>
    <property type="match status" value="1"/>
</dbReference>
<evidence type="ECO:0000313" key="5">
    <source>
        <dbReference type="Proteomes" id="UP000000333"/>
    </source>
</evidence>
<dbReference type="Pfam" id="PF02784">
    <property type="entry name" value="Orn_Arg_deC_N"/>
    <property type="match status" value="1"/>
</dbReference>
<evidence type="ECO:0000256" key="1">
    <source>
        <dbReference type="ARBA" id="ARBA00001933"/>
    </source>
</evidence>
<dbReference type="Proteomes" id="UP000000333">
    <property type="component" value="Chromosome"/>
</dbReference>
<dbReference type="OrthoDB" id="9802241at2"/>
<accession>E1QZ11</accession>
<evidence type="ECO:0000256" key="2">
    <source>
        <dbReference type="ARBA" id="ARBA00022898"/>
    </source>
</evidence>
<dbReference type="InterPro" id="IPR022644">
    <property type="entry name" value="De-COase2_N"/>
</dbReference>
<organism evidence="4 5">
    <name type="scientific">Olsenella uli (strain ATCC 49627 / DSM 7084 / CCUG 31166 / CIP 109912 / JCM 12494 / LMG 11480 / NCIMB 702895 / VPI D76D-27C)</name>
    <name type="common">Lactobacillus uli</name>
    <dbReference type="NCBI Taxonomy" id="633147"/>
    <lineage>
        <taxon>Bacteria</taxon>
        <taxon>Bacillati</taxon>
        <taxon>Actinomycetota</taxon>
        <taxon>Coriobacteriia</taxon>
        <taxon>Coriobacteriales</taxon>
        <taxon>Atopobiaceae</taxon>
        <taxon>Olsenella</taxon>
    </lineage>
</organism>
<dbReference type="Gene3D" id="2.40.37.10">
    <property type="entry name" value="Lyase, Ornithine Decarboxylase, Chain A, domain 1"/>
    <property type="match status" value="1"/>
</dbReference>
<evidence type="ECO:0000313" key="4">
    <source>
        <dbReference type="EMBL" id="ADK67625.1"/>
    </source>
</evidence>
<dbReference type="SUPFAM" id="SSF50621">
    <property type="entry name" value="Alanine racemase C-terminal domain-like"/>
    <property type="match status" value="1"/>
</dbReference>
<dbReference type="GO" id="GO:0008836">
    <property type="term" value="F:diaminopimelate decarboxylase activity"/>
    <property type="evidence" value="ECO:0007669"/>
    <property type="project" value="TreeGrafter"/>
</dbReference>
<dbReference type="GO" id="GO:0009089">
    <property type="term" value="P:lysine biosynthetic process via diaminopimelate"/>
    <property type="evidence" value="ECO:0007669"/>
    <property type="project" value="TreeGrafter"/>
</dbReference>